<keyword evidence="4" id="KW-0716">Sensory transduction</keyword>
<evidence type="ECO:0000256" key="2">
    <source>
        <dbReference type="ARBA" id="ARBA00008130"/>
    </source>
</evidence>
<comment type="similarity">
    <text evidence="2">Belongs to the archaeal/bacterial/fungal opsin family.</text>
</comment>
<feature type="transmembrane region" description="Helical" evidence="11">
    <location>
        <begin position="46"/>
        <end position="66"/>
    </location>
</feature>
<dbReference type="AlphaFoldDB" id="A0A6C0BGY8"/>
<evidence type="ECO:0000256" key="3">
    <source>
        <dbReference type="ARBA" id="ARBA00022543"/>
    </source>
</evidence>
<dbReference type="GO" id="GO:0009881">
    <property type="term" value="F:photoreceptor activity"/>
    <property type="evidence" value="ECO:0007669"/>
    <property type="project" value="UniProtKB-KW"/>
</dbReference>
<feature type="transmembrane region" description="Helical" evidence="11">
    <location>
        <begin position="173"/>
        <end position="195"/>
    </location>
</feature>
<evidence type="ECO:0008006" key="13">
    <source>
        <dbReference type="Google" id="ProtNLM"/>
    </source>
</evidence>
<organism evidence="12">
    <name type="scientific">viral metagenome</name>
    <dbReference type="NCBI Taxonomy" id="1070528"/>
    <lineage>
        <taxon>unclassified sequences</taxon>
        <taxon>metagenomes</taxon>
        <taxon>organismal metagenomes</taxon>
    </lineage>
</organism>
<keyword evidence="8" id="KW-0157">Chromophore</keyword>
<dbReference type="InterPro" id="IPR001425">
    <property type="entry name" value="Arc/bac/fun_rhodopsins"/>
</dbReference>
<feature type="transmembrane region" description="Helical" evidence="11">
    <location>
        <begin position="87"/>
        <end position="107"/>
    </location>
</feature>
<dbReference type="GO" id="GO:0005216">
    <property type="term" value="F:monoatomic ion channel activity"/>
    <property type="evidence" value="ECO:0007669"/>
    <property type="project" value="InterPro"/>
</dbReference>
<dbReference type="EMBL" id="MN739159">
    <property type="protein sequence ID" value="QHS91350.1"/>
    <property type="molecule type" value="Genomic_DNA"/>
</dbReference>
<dbReference type="SUPFAM" id="SSF81321">
    <property type="entry name" value="Family A G protein-coupled receptor-like"/>
    <property type="match status" value="1"/>
</dbReference>
<evidence type="ECO:0000256" key="11">
    <source>
        <dbReference type="SAM" id="Phobius"/>
    </source>
</evidence>
<evidence type="ECO:0000256" key="7">
    <source>
        <dbReference type="ARBA" id="ARBA00022989"/>
    </source>
</evidence>
<name>A0A6C0BGY8_9ZZZZ</name>
<keyword evidence="6" id="KW-0681">Retinal protein</keyword>
<comment type="subcellular location">
    <subcellularLocation>
        <location evidence="1">Membrane</location>
        <topology evidence="1">Multi-pass membrane protein</topology>
    </subcellularLocation>
</comment>
<evidence type="ECO:0000256" key="10">
    <source>
        <dbReference type="ARBA" id="ARBA00023170"/>
    </source>
</evidence>
<keyword evidence="10" id="KW-0675">Receptor</keyword>
<evidence type="ECO:0000256" key="1">
    <source>
        <dbReference type="ARBA" id="ARBA00004141"/>
    </source>
</evidence>
<dbReference type="PROSITE" id="PS00950">
    <property type="entry name" value="BACTERIAL_OPSIN_1"/>
    <property type="match status" value="1"/>
</dbReference>
<keyword evidence="7 11" id="KW-1133">Transmembrane helix</keyword>
<reference evidence="12" key="1">
    <citation type="journal article" date="2020" name="Nature">
        <title>Giant virus diversity and host interactions through global metagenomics.</title>
        <authorList>
            <person name="Schulz F."/>
            <person name="Roux S."/>
            <person name="Paez-Espino D."/>
            <person name="Jungbluth S."/>
            <person name="Walsh D.A."/>
            <person name="Denef V.J."/>
            <person name="McMahon K.D."/>
            <person name="Konstantinidis K.T."/>
            <person name="Eloe-Fadrosh E.A."/>
            <person name="Kyrpides N.C."/>
            <person name="Woyke T."/>
        </authorList>
    </citation>
    <scope>NUCLEOTIDE SEQUENCE</scope>
    <source>
        <strain evidence="12">GVMAG-M-3300013004-44</strain>
    </source>
</reference>
<evidence type="ECO:0000256" key="4">
    <source>
        <dbReference type="ARBA" id="ARBA00022606"/>
    </source>
</evidence>
<dbReference type="Pfam" id="PF01036">
    <property type="entry name" value="Bac_rhodopsin"/>
    <property type="match status" value="1"/>
</dbReference>
<evidence type="ECO:0000256" key="5">
    <source>
        <dbReference type="ARBA" id="ARBA00022692"/>
    </source>
</evidence>
<proteinExistence type="inferred from homology"/>
<sequence>MERPVIEKKQSSSFEWMKVSFYFTYVLLLTTGSITLIEALSTSSAAVRHIMNLETCISIIAGYFYSQFTAMLTTGKVDYAAINTMRYTDWFITTPLMLLVIMMSFSYNNTKHASVHVGTYMAAVLFNFGMLYSGYLGDTKKITKNTGCAIGFVFFALLFTLLYFQFIKGSSHSFNFLLFGIYFVVWSMYGIVYLLDDETKNTMYNILDLIAKCLVGIGLWLYFTKIIVA</sequence>
<protein>
    <recommendedName>
        <fullName evidence="13">Bacteriorhodopsin-like protein</fullName>
    </recommendedName>
</protein>
<dbReference type="SMART" id="SM01021">
    <property type="entry name" value="Bac_rhodopsin"/>
    <property type="match status" value="1"/>
</dbReference>
<keyword evidence="3" id="KW-0600">Photoreceptor protein</keyword>
<evidence type="ECO:0000256" key="9">
    <source>
        <dbReference type="ARBA" id="ARBA00023136"/>
    </source>
</evidence>
<accession>A0A6C0BGY8</accession>
<dbReference type="InterPro" id="IPR018229">
    <property type="entry name" value="Rhodopsin_retinal_BS"/>
</dbReference>
<dbReference type="Gene3D" id="1.20.1070.10">
    <property type="entry name" value="Rhodopsin 7-helix transmembrane proteins"/>
    <property type="match status" value="1"/>
</dbReference>
<feature type="transmembrane region" description="Helical" evidence="11">
    <location>
        <begin position="21"/>
        <end position="40"/>
    </location>
</feature>
<feature type="transmembrane region" description="Helical" evidence="11">
    <location>
        <begin position="113"/>
        <end position="135"/>
    </location>
</feature>
<evidence type="ECO:0000313" key="12">
    <source>
        <dbReference type="EMBL" id="QHS91350.1"/>
    </source>
</evidence>
<evidence type="ECO:0000256" key="6">
    <source>
        <dbReference type="ARBA" id="ARBA00022925"/>
    </source>
</evidence>
<keyword evidence="5 11" id="KW-0812">Transmembrane</keyword>
<dbReference type="GO" id="GO:0016020">
    <property type="term" value="C:membrane"/>
    <property type="evidence" value="ECO:0007669"/>
    <property type="project" value="UniProtKB-SubCell"/>
</dbReference>
<feature type="transmembrane region" description="Helical" evidence="11">
    <location>
        <begin position="202"/>
        <end position="223"/>
    </location>
</feature>
<feature type="transmembrane region" description="Helical" evidence="11">
    <location>
        <begin position="147"/>
        <end position="167"/>
    </location>
</feature>
<keyword evidence="9 11" id="KW-0472">Membrane</keyword>
<evidence type="ECO:0000256" key="8">
    <source>
        <dbReference type="ARBA" id="ARBA00022991"/>
    </source>
</evidence>
<dbReference type="GO" id="GO:0007602">
    <property type="term" value="P:phototransduction"/>
    <property type="evidence" value="ECO:0007669"/>
    <property type="project" value="UniProtKB-KW"/>
</dbReference>